<dbReference type="Proteomes" id="UP000011087">
    <property type="component" value="Unassembled WGS sequence"/>
</dbReference>
<evidence type="ECO:0000256" key="3">
    <source>
        <dbReference type="ARBA" id="ARBA00022475"/>
    </source>
</evidence>
<keyword evidence="3" id="KW-1003">Cell membrane</keyword>
<dbReference type="OrthoDB" id="5597517at2759"/>
<dbReference type="PaxDb" id="55529-EKX47486"/>
<dbReference type="SUPFAM" id="SSF103481">
    <property type="entry name" value="Multidrug resistance efflux transporter EmrE"/>
    <property type="match status" value="1"/>
</dbReference>
<dbReference type="Gene3D" id="1.10.3730.20">
    <property type="match status" value="1"/>
</dbReference>
<comment type="subcellular location">
    <subcellularLocation>
        <location evidence="1">Cell membrane</location>
        <topology evidence="1">Multi-pass membrane protein</topology>
    </subcellularLocation>
</comment>
<dbReference type="InterPro" id="IPR037185">
    <property type="entry name" value="EmrE-like"/>
</dbReference>
<feature type="transmembrane region" description="Helical" evidence="7">
    <location>
        <begin position="79"/>
        <end position="100"/>
    </location>
</feature>
<dbReference type="GeneID" id="17304149"/>
<evidence type="ECO:0000313" key="8">
    <source>
        <dbReference type="EMBL" id="EKX47486.1"/>
    </source>
</evidence>
<sequence length="125" mass="13225">MPTGDARIRLHAASTAIPAVTLKGFILLSSCIACGVSGATSMKLSNGFKNFWPSVMIFVSYALAFVLFTKALLLWPLSIAYAVWSGLGTAATAVIGVAFFKESLKPVHLLGLALIIVGVSHVWFP</sequence>
<evidence type="ECO:0000256" key="4">
    <source>
        <dbReference type="ARBA" id="ARBA00022692"/>
    </source>
</evidence>
<evidence type="ECO:0000256" key="2">
    <source>
        <dbReference type="ARBA" id="ARBA00022448"/>
    </source>
</evidence>
<name>L1JG59_GUITC</name>
<dbReference type="AlphaFoldDB" id="L1JG59"/>
<dbReference type="InterPro" id="IPR000390">
    <property type="entry name" value="Small_drug/metabolite_transptr"/>
</dbReference>
<evidence type="ECO:0000256" key="7">
    <source>
        <dbReference type="SAM" id="Phobius"/>
    </source>
</evidence>
<reference evidence="10" key="2">
    <citation type="submission" date="2012-11" db="EMBL/GenBank/DDBJ databases">
        <authorList>
            <person name="Kuo A."/>
            <person name="Curtis B.A."/>
            <person name="Tanifuji G."/>
            <person name="Burki F."/>
            <person name="Gruber A."/>
            <person name="Irimia M."/>
            <person name="Maruyama S."/>
            <person name="Arias M.C."/>
            <person name="Ball S.G."/>
            <person name="Gile G.H."/>
            <person name="Hirakawa Y."/>
            <person name="Hopkins J.F."/>
            <person name="Rensing S.A."/>
            <person name="Schmutz J."/>
            <person name="Symeonidi A."/>
            <person name="Elias M."/>
            <person name="Eveleigh R.J."/>
            <person name="Herman E.K."/>
            <person name="Klute M.J."/>
            <person name="Nakayama T."/>
            <person name="Obornik M."/>
            <person name="Reyes-Prieto A."/>
            <person name="Armbrust E.V."/>
            <person name="Aves S.J."/>
            <person name="Beiko R.G."/>
            <person name="Coutinho P."/>
            <person name="Dacks J.B."/>
            <person name="Durnford D.G."/>
            <person name="Fast N.M."/>
            <person name="Green B.R."/>
            <person name="Grisdale C."/>
            <person name="Hempe F."/>
            <person name="Henrissat B."/>
            <person name="Hoppner M.P."/>
            <person name="Ishida K.-I."/>
            <person name="Kim E."/>
            <person name="Koreny L."/>
            <person name="Kroth P.G."/>
            <person name="Liu Y."/>
            <person name="Malik S.-B."/>
            <person name="Maier U.G."/>
            <person name="McRose D."/>
            <person name="Mock T."/>
            <person name="Neilson J.A."/>
            <person name="Onodera N.T."/>
            <person name="Poole A.M."/>
            <person name="Pritham E.J."/>
            <person name="Richards T.A."/>
            <person name="Rocap G."/>
            <person name="Roy S.W."/>
            <person name="Sarai C."/>
            <person name="Schaack S."/>
            <person name="Shirato S."/>
            <person name="Slamovits C.H."/>
            <person name="Spencer D.F."/>
            <person name="Suzuki S."/>
            <person name="Worden A.Z."/>
            <person name="Zauner S."/>
            <person name="Barry K."/>
            <person name="Bell C."/>
            <person name="Bharti A.K."/>
            <person name="Crow J.A."/>
            <person name="Grimwood J."/>
            <person name="Kramer R."/>
            <person name="Lindquist E."/>
            <person name="Lucas S."/>
            <person name="Salamov A."/>
            <person name="McFadden G.I."/>
            <person name="Lane C.E."/>
            <person name="Keeling P.J."/>
            <person name="Gray M.W."/>
            <person name="Grigoriev I.V."/>
            <person name="Archibald J.M."/>
        </authorList>
    </citation>
    <scope>NUCLEOTIDE SEQUENCE</scope>
    <source>
        <strain evidence="10">CCMP2712</strain>
    </source>
</reference>
<dbReference type="Pfam" id="PF00893">
    <property type="entry name" value="Multi_Drug_Res"/>
    <property type="match status" value="1"/>
</dbReference>
<dbReference type="InterPro" id="IPR045324">
    <property type="entry name" value="Small_multidrug_res"/>
</dbReference>
<organism evidence="8">
    <name type="scientific">Guillardia theta (strain CCMP2712)</name>
    <name type="common">Cryptophyte</name>
    <dbReference type="NCBI Taxonomy" id="905079"/>
    <lineage>
        <taxon>Eukaryota</taxon>
        <taxon>Cryptophyceae</taxon>
        <taxon>Pyrenomonadales</taxon>
        <taxon>Geminigeraceae</taxon>
        <taxon>Guillardia</taxon>
    </lineage>
</organism>
<gene>
    <name evidence="8" type="ORF">GUITHDRAFT_69609</name>
</gene>
<protein>
    <submittedName>
        <fullName evidence="8 9">Uncharacterized protein</fullName>
    </submittedName>
</protein>
<dbReference type="STRING" id="905079.L1JG59"/>
<evidence type="ECO:0000313" key="9">
    <source>
        <dbReference type="EnsemblProtists" id="EKX47486"/>
    </source>
</evidence>
<dbReference type="PANTHER" id="PTHR30561">
    <property type="entry name" value="SMR FAMILY PROTON-DEPENDENT DRUG EFFLUX TRANSPORTER SUGE"/>
    <property type="match status" value="1"/>
</dbReference>
<keyword evidence="10" id="KW-1185">Reference proteome</keyword>
<proteinExistence type="predicted"/>
<feature type="transmembrane region" description="Helical" evidence="7">
    <location>
        <begin position="20"/>
        <end position="39"/>
    </location>
</feature>
<dbReference type="GO" id="GO:0022857">
    <property type="term" value="F:transmembrane transporter activity"/>
    <property type="evidence" value="ECO:0007669"/>
    <property type="project" value="InterPro"/>
</dbReference>
<accession>L1JG59</accession>
<dbReference type="RefSeq" id="XP_005834466.1">
    <property type="nucleotide sequence ID" value="XM_005834409.1"/>
</dbReference>
<keyword evidence="4 7" id="KW-0812">Transmembrane</keyword>
<dbReference type="PANTHER" id="PTHR30561:SF1">
    <property type="entry name" value="MULTIDRUG TRANSPORTER EMRE"/>
    <property type="match status" value="1"/>
</dbReference>
<evidence type="ECO:0000313" key="10">
    <source>
        <dbReference type="Proteomes" id="UP000011087"/>
    </source>
</evidence>
<reference evidence="9" key="3">
    <citation type="submission" date="2016-03" db="UniProtKB">
        <authorList>
            <consortium name="EnsemblProtists"/>
        </authorList>
    </citation>
    <scope>IDENTIFICATION</scope>
</reference>
<dbReference type="KEGG" id="gtt:GUITHDRAFT_69609"/>
<dbReference type="EMBL" id="JH992990">
    <property type="protein sequence ID" value="EKX47486.1"/>
    <property type="molecule type" value="Genomic_DNA"/>
</dbReference>
<evidence type="ECO:0000256" key="5">
    <source>
        <dbReference type="ARBA" id="ARBA00022989"/>
    </source>
</evidence>
<keyword evidence="2" id="KW-0813">Transport</keyword>
<dbReference type="GO" id="GO:0005886">
    <property type="term" value="C:plasma membrane"/>
    <property type="evidence" value="ECO:0007669"/>
    <property type="project" value="UniProtKB-SubCell"/>
</dbReference>
<dbReference type="OMA" id="TYALWSG"/>
<keyword evidence="6 7" id="KW-0472">Membrane</keyword>
<dbReference type="EnsemblProtists" id="EKX47486">
    <property type="protein sequence ID" value="EKX47486"/>
    <property type="gene ID" value="GUITHDRAFT_69609"/>
</dbReference>
<feature type="transmembrane region" description="Helical" evidence="7">
    <location>
        <begin position="51"/>
        <end position="73"/>
    </location>
</feature>
<evidence type="ECO:0000256" key="6">
    <source>
        <dbReference type="ARBA" id="ARBA00023136"/>
    </source>
</evidence>
<dbReference type="eggNOG" id="ENOG502SECQ">
    <property type="taxonomic scope" value="Eukaryota"/>
</dbReference>
<evidence type="ECO:0000256" key="1">
    <source>
        <dbReference type="ARBA" id="ARBA00004651"/>
    </source>
</evidence>
<reference evidence="8 10" key="1">
    <citation type="journal article" date="2012" name="Nature">
        <title>Algal genomes reveal evolutionary mosaicism and the fate of nucleomorphs.</title>
        <authorList>
            <consortium name="DOE Joint Genome Institute"/>
            <person name="Curtis B.A."/>
            <person name="Tanifuji G."/>
            <person name="Burki F."/>
            <person name="Gruber A."/>
            <person name="Irimia M."/>
            <person name="Maruyama S."/>
            <person name="Arias M.C."/>
            <person name="Ball S.G."/>
            <person name="Gile G.H."/>
            <person name="Hirakawa Y."/>
            <person name="Hopkins J.F."/>
            <person name="Kuo A."/>
            <person name="Rensing S.A."/>
            <person name="Schmutz J."/>
            <person name="Symeonidi A."/>
            <person name="Elias M."/>
            <person name="Eveleigh R.J."/>
            <person name="Herman E.K."/>
            <person name="Klute M.J."/>
            <person name="Nakayama T."/>
            <person name="Obornik M."/>
            <person name="Reyes-Prieto A."/>
            <person name="Armbrust E.V."/>
            <person name="Aves S.J."/>
            <person name="Beiko R.G."/>
            <person name="Coutinho P."/>
            <person name="Dacks J.B."/>
            <person name="Durnford D.G."/>
            <person name="Fast N.M."/>
            <person name="Green B.R."/>
            <person name="Grisdale C.J."/>
            <person name="Hempel F."/>
            <person name="Henrissat B."/>
            <person name="Hoppner M.P."/>
            <person name="Ishida K."/>
            <person name="Kim E."/>
            <person name="Koreny L."/>
            <person name="Kroth P.G."/>
            <person name="Liu Y."/>
            <person name="Malik S.B."/>
            <person name="Maier U.G."/>
            <person name="McRose D."/>
            <person name="Mock T."/>
            <person name="Neilson J.A."/>
            <person name="Onodera N.T."/>
            <person name="Poole A.M."/>
            <person name="Pritham E.J."/>
            <person name="Richards T.A."/>
            <person name="Rocap G."/>
            <person name="Roy S.W."/>
            <person name="Sarai C."/>
            <person name="Schaack S."/>
            <person name="Shirato S."/>
            <person name="Slamovits C.H."/>
            <person name="Spencer D.F."/>
            <person name="Suzuki S."/>
            <person name="Worden A.Z."/>
            <person name="Zauner S."/>
            <person name="Barry K."/>
            <person name="Bell C."/>
            <person name="Bharti A.K."/>
            <person name="Crow J.A."/>
            <person name="Grimwood J."/>
            <person name="Kramer R."/>
            <person name="Lindquist E."/>
            <person name="Lucas S."/>
            <person name="Salamov A."/>
            <person name="McFadden G.I."/>
            <person name="Lane C.E."/>
            <person name="Keeling P.J."/>
            <person name="Gray M.W."/>
            <person name="Grigoriev I.V."/>
            <person name="Archibald J.M."/>
        </authorList>
    </citation>
    <scope>NUCLEOTIDE SEQUENCE</scope>
    <source>
        <strain evidence="8 10">CCMP2712</strain>
    </source>
</reference>
<feature type="transmembrane region" description="Helical" evidence="7">
    <location>
        <begin position="107"/>
        <end position="124"/>
    </location>
</feature>
<keyword evidence="5 7" id="KW-1133">Transmembrane helix</keyword>
<dbReference type="HOGENOM" id="CLU_133067_0_1_1"/>